<feature type="transmembrane region" description="Helical" evidence="1">
    <location>
        <begin position="70"/>
        <end position="90"/>
    </location>
</feature>
<sequence length="115" mass="13723">RQLAIRVHAAHAHDNNILLEKELLRLRNILRQRGYDSRNMSIATEYTIEDIDEMARKEYEKRHFRSNVQVALMLLLLLIAFLLFFVYLRIAVGNPEQERRELAEENYKLYSIPLP</sequence>
<evidence type="ECO:0000313" key="3">
    <source>
        <dbReference type="Proteomes" id="UP001432322"/>
    </source>
</evidence>
<keyword evidence="1" id="KW-1133">Transmembrane helix</keyword>
<dbReference type="AlphaFoldDB" id="A0AAV5WVS2"/>
<dbReference type="EMBL" id="BTSY01000007">
    <property type="protein sequence ID" value="GMT35388.1"/>
    <property type="molecule type" value="Genomic_DNA"/>
</dbReference>
<evidence type="ECO:0000256" key="1">
    <source>
        <dbReference type="SAM" id="Phobius"/>
    </source>
</evidence>
<feature type="non-terminal residue" evidence="2">
    <location>
        <position position="115"/>
    </location>
</feature>
<proteinExistence type="predicted"/>
<reference evidence="2" key="1">
    <citation type="submission" date="2023-10" db="EMBL/GenBank/DDBJ databases">
        <title>Genome assembly of Pristionchus species.</title>
        <authorList>
            <person name="Yoshida K."/>
            <person name="Sommer R.J."/>
        </authorList>
    </citation>
    <scope>NUCLEOTIDE SEQUENCE</scope>
    <source>
        <strain evidence="2">RS5133</strain>
    </source>
</reference>
<name>A0AAV5WVS2_9BILA</name>
<keyword evidence="1" id="KW-0472">Membrane</keyword>
<gene>
    <name evidence="2" type="ORF">PFISCL1PPCAC_26685</name>
</gene>
<evidence type="ECO:0000313" key="2">
    <source>
        <dbReference type="EMBL" id="GMT35388.1"/>
    </source>
</evidence>
<protein>
    <submittedName>
        <fullName evidence="2">Uncharacterized protein</fullName>
    </submittedName>
</protein>
<accession>A0AAV5WVS2</accession>
<dbReference type="Proteomes" id="UP001432322">
    <property type="component" value="Unassembled WGS sequence"/>
</dbReference>
<keyword evidence="1" id="KW-0812">Transmembrane</keyword>
<feature type="non-terminal residue" evidence="2">
    <location>
        <position position="1"/>
    </location>
</feature>
<organism evidence="2 3">
    <name type="scientific">Pristionchus fissidentatus</name>
    <dbReference type="NCBI Taxonomy" id="1538716"/>
    <lineage>
        <taxon>Eukaryota</taxon>
        <taxon>Metazoa</taxon>
        <taxon>Ecdysozoa</taxon>
        <taxon>Nematoda</taxon>
        <taxon>Chromadorea</taxon>
        <taxon>Rhabditida</taxon>
        <taxon>Rhabditina</taxon>
        <taxon>Diplogasteromorpha</taxon>
        <taxon>Diplogasteroidea</taxon>
        <taxon>Neodiplogasteridae</taxon>
        <taxon>Pristionchus</taxon>
    </lineage>
</organism>
<keyword evidence="3" id="KW-1185">Reference proteome</keyword>
<comment type="caution">
    <text evidence="2">The sequence shown here is derived from an EMBL/GenBank/DDBJ whole genome shotgun (WGS) entry which is preliminary data.</text>
</comment>